<feature type="transmembrane region" description="Helical" evidence="1">
    <location>
        <begin position="84"/>
        <end position="103"/>
    </location>
</feature>
<organism evidence="2 3">
    <name type="scientific">Smittium culicis</name>
    <dbReference type="NCBI Taxonomy" id="133412"/>
    <lineage>
        <taxon>Eukaryota</taxon>
        <taxon>Fungi</taxon>
        <taxon>Fungi incertae sedis</taxon>
        <taxon>Zoopagomycota</taxon>
        <taxon>Kickxellomycotina</taxon>
        <taxon>Harpellomycetes</taxon>
        <taxon>Harpellales</taxon>
        <taxon>Legeriomycetaceae</taxon>
        <taxon>Smittium</taxon>
    </lineage>
</organism>
<keyword evidence="3" id="KW-1185">Reference proteome</keyword>
<keyword evidence="1" id="KW-0472">Membrane</keyword>
<evidence type="ECO:0000313" key="2">
    <source>
        <dbReference type="EMBL" id="OMJ19740.1"/>
    </source>
</evidence>
<feature type="transmembrane region" description="Helical" evidence="1">
    <location>
        <begin position="133"/>
        <end position="150"/>
    </location>
</feature>
<evidence type="ECO:0000256" key="1">
    <source>
        <dbReference type="SAM" id="Phobius"/>
    </source>
</evidence>
<dbReference type="EMBL" id="LSSM01002923">
    <property type="protein sequence ID" value="OMJ19740.1"/>
    <property type="molecule type" value="Genomic_DNA"/>
</dbReference>
<name>A0A1R1XYK3_9FUNG</name>
<gene>
    <name evidence="2" type="ORF">AYI69_g6498</name>
</gene>
<feature type="transmembrane region" description="Helical" evidence="1">
    <location>
        <begin position="244"/>
        <end position="265"/>
    </location>
</feature>
<dbReference type="OrthoDB" id="10463934at2759"/>
<comment type="caution">
    <text evidence="2">The sequence shown here is derived from an EMBL/GenBank/DDBJ whole genome shotgun (WGS) entry which is preliminary data.</text>
</comment>
<proteinExistence type="predicted"/>
<feature type="transmembrane region" description="Helical" evidence="1">
    <location>
        <begin position="29"/>
        <end position="49"/>
    </location>
</feature>
<evidence type="ECO:0000313" key="3">
    <source>
        <dbReference type="Proteomes" id="UP000187429"/>
    </source>
</evidence>
<dbReference type="AlphaFoldDB" id="A0A1R1XYK3"/>
<feature type="transmembrane region" description="Helical" evidence="1">
    <location>
        <begin position="212"/>
        <end position="232"/>
    </location>
</feature>
<keyword evidence="1" id="KW-1133">Transmembrane helix</keyword>
<keyword evidence="1" id="KW-0812">Transmembrane</keyword>
<sequence length="275" mass="31348">MYLSDMLNGKDLAQYSQTFIRILNWYNHFLNISYICTISSILYSGISFYKRSALCKQSDSNNLERYDVTEQGIIRFSCSDYFDFNISYILSLSLAITVPILVIPLCYGDLSKFSCQLLSEKSTFIVNFLIKDLWTYLASIFAIFSLYTSLKNSESKEKTLSSSLTEKDTEKKQEYITLISGNGDCELVARDLESMECDENACCKRIQTQNYIAPWFTVAFLTIIIPSITSIAETLSINSPVIDMINFISPILTETKGVYILCALLSMPKDERVFE</sequence>
<reference evidence="3" key="1">
    <citation type="submission" date="2017-01" db="EMBL/GenBank/DDBJ databases">
        <authorList>
            <person name="Wang Y."/>
            <person name="White M."/>
            <person name="Kvist S."/>
            <person name="Moncalvo J.-M."/>
        </authorList>
    </citation>
    <scope>NUCLEOTIDE SEQUENCE [LARGE SCALE GENOMIC DNA]</scope>
    <source>
        <strain evidence="3">ID-206-W2</strain>
    </source>
</reference>
<accession>A0A1R1XYK3</accession>
<protein>
    <submittedName>
        <fullName evidence="2">Uncharacterized protein</fullName>
    </submittedName>
</protein>
<dbReference type="Proteomes" id="UP000187429">
    <property type="component" value="Unassembled WGS sequence"/>
</dbReference>